<reference evidence="7" key="1">
    <citation type="journal article" date="2019" name="Int. J. Syst. Evol. Microbiol.">
        <title>The Global Catalogue of Microorganisms (GCM) 10K type strain sequencing project: providing services to taxonomists for standard genome sequencing and annotation.</title>
        <authorList>
            <consortium name="The Broad Institute Genomics Platform"/>
            <consortium name="The Broad Institute Genome Sequencing Center for Infectious Disease"/>
            <person name="Wu L."/>
            <person name="Ma J."/>
        </authorList>
    </citation>
    <scope>NUCLEOTIDE SEQUENCE [LARGE SCALE GENOMIC DNA]</scope>
    <source>
        <strain evidence="7">KLKA75</strain>
    </source>
</reference>
<evidence type="ECO:0000256" key="4">
    <source>
        <dbReference type="ARBA" id="ARBA00023014"/>
    </source>
</evidence>
<dbReference type="InterPro" id="IPR017941">
    <property type="entry name" value="Rieske_2Fe-2S"/>
</dbReference>
<accession>A0ABV9U809</accession>
<comment type="caution">
    <text evidence="6">The sequence shown here is derived from an EMBL/GenBank/DDBJ whole genome shotgun (WGS) entry which is preliminary data.</text>
</comment>
<dbReference type="InterPro" id="IPR036922">
    <property type="entry name" value="Rieske_2Fe-2S_sf"/>
</dbReference>
<evidence type="ECO:0000256" key="2">
    <source>
        <dbReference type="ARBA" id="ARBA00022723"/>
    </source>
</evidence>
<sequence>MSDGLTRHVRDLLRGRRPRRFRPTEAEAEELRAAIELRAARPGADAPREEFVTQLHRKLAHAARGEEAPAPRSPVRRALLAGGALAVGGAAVGAVADHTLSGGVASAPPDGDLTPLHGVWHPVVAADALPEGGVQAFEAGGMPGFLTRRDGRFQAVSGICTHQGCELYHQGDGLRCPCHESLFALDGRVLRQHFKRPLAPLPRLAVRRNAGNVEVYVPNPPGRA</sequence>
<dbReference type="Proteomes" id="UP001595872">
    <property type="component" value="Unassembled WGS sequence"/>
</dbReference>
<dbReference type="SUPFAM" id="SSF50022">
    <property type="entry name" value="ISP domain"/>
    <property type="match status" value="1"/>
</dbReference>
<evidence type="ECO:0000259" key="5">
    <source>
        <dbReference type="PROSITE" id="PS51296"/>
    </source>
</evidence>
<keyword evidence="1" id="KW-0001">2Fe-2S</keyword>
<evidence type="ECO:0000256" key="3">
    <source>
        <dbReference type="ARBA" id="ARBA00023004"/>
    </source>
</evidence>
<keyword evidence="7" id="KW-1185">Reference proteome</keyword>
<dbReference type="CDD" id="cd03467">
    <property type="entry name" value="Rieske"/>
    <property type="match status" value="1"/>
</dbReference>
<keyword evidence="4" id="KW-0411">Iron-sulfur</keyword>
<evidence type="ECO:0000313" key="7">
    <source>
        <dbReference type="Proteomes" id="UP001595872"/>
    </source>
</evidence>
<keyword evidence="2" id="KW-0479">Metal-binding</keyword>
<organism evidence="6 7">
    <name type="scientific">Actinomadura gamaensis</name>
    <dbReference type="NCBI Taxonomy" id="1763541"/>
    <lineage>
        <taxon>Bacteria</taxon>
        <taxon>Bacillati</taxon>
        <taxon>Actinomycetota</taxon>
        <taxon>Actinomycetes</taxon>
        <taxon>Streptosporangiales</taxon>
        <taxon>Thermomonosporaceae</taxon>
        <taxon>Actinomadura</taxon>
    </lineage>
</organism>
<evidence type="ECO:0000256" key="1">
    <source>
        <dbReference type="ARBA" id="ARBA00022714"/>
    </source>
</evidence>
<protein>
    <submittedName>
        <fullName evidence="6">Rieske (2Fe-2S) protein</fullName>
    </submittedName>
</protein>
<evidence type="ECO:0000313" key="6">
    <source>
        <dbReference type="EMBL" id="MFC4911047.1"/>
    </source>
</evidence>
<keyword evidence="3" id="KW-0408">Iron</keyword>
<dbReference type="Gene3D" id="2.102.10.10">
    <property type="entry name" value="Rieske [2Fe-2S] iron-sulphur domain"/>
    <property type="match status" value="1"/>
</dbReference>
<name>A0ABV9U809_9ACTN</name>
<dbReference type="PROSITE" id="PS51296">
    <property type="entry name" value="RIESKE"/>
    <property type="match status" value="1"/>
</dbReference>
<dbReference type="RefSeq" id="WP_378259693.1">
    <property type="nucleotide sequence ID" value="NZ_JBHSIT010000008.1"/>
</dbReference>
<dbReference type="EMBL" id="JBHSIT010000008">
    <property type="protein sequence ID" value="MFC4911047.1"/>
    <property type="molecule type" value="Genomic_DNA"/>
</dbReference>
<dbReference type="Pfam" id="PF00355">
    <property type="entry name" value="Rieske"/>
    <property type="match status" value="1"/>
</dbReference>
<proteinExistence type="predicted"/>
<feature type="domain" description="Rieske" evidence="5">
    <location>
        <begin position="120"/>
        <end position="215"/>
    </location>
</feature>
<gene>
    <name evidence="6" type="ORF">ACFPCY_27315</name>
</gene>